<dbReference type="Proteomes" id="UP000297951">
    <property type="component" value="Unassembled WGS sequence"/>
</dbReference>
<name>A0A4Y9F1P5_9MICC</name>
<comment type="caution">
    <text evidence="1">The sequence shown here is derived from an EMBL/GenBank/DDBJ whole genome shotgun (WGS) entry which is preliminary data.</text>
</comment>
<evidence type="ECO:0000313" key="2">
    <source>
        <dbReference type="Proteomes" id="UP000297951"/>
    </source>
</evidence>
<gene>
    <name evidence="1" type="ORF">E4U03_09520</name>
</gene>
<reference evidence="1 2" key="1">
    <citation type="submission" date="2019-03" db="EMBL/GenBank/DDBJ databases">
        <title>Diversity of the mouse oral microbiome.</title>
        <authorList>
            <person name="Joseph S."/>
            <person name="Aduse-Opoku J."/>
            <person name="Curtis M."/>
            <person name="Wade W."/>
            <person name="Hashim A."/>
        </authorList>
    </citation>
    <scope>NUCLEOTIDE SEQUENCE [LARGE SCALE GENOMIC DNA]</scope>
    <source>
        <strain evidence="2">irhom_31</strain>
    </source>
</reference>
<sequence length="105" mass="11797">MKNIGATLLAAALVYGSHRVVSAIEYHAQRTGSMPPTISQAREYSSIVHIPDRKEFQKHIENFRATSHGKGEELRPYLGYPLIESLQKKSSARMRRLLSRVAGSF</sequence>
<dbReference type="EMBL" id="SPQC01000036">
    <property type="protein sequence ID" value="TFU21284.1"/>
    <property type="molecule type" value="Genomic_DNA"/>
</dbReference>
<organism evidence="1 2">
    <name type="scientific">Rothia nasimurium</name>
    <dbReference type="NCBI Taxonomy" id="85336"/>
    <lineage>
        <taxon>Bacteria</taxon>
        <taxon>Bacillati</taxon>
        <taxon>Actinomycetota</taxon>
        <taxon>Actinomycetes</taxon>
        <taxon>Micrococcales</taxon>
        <taxon>Micrococcaceae</taxon>
        <taxon>Rothia</taxon>
    </lineage>
</organism>
<proteinExistence type="predicted"/>
<protein>
    <submittedName>
        <fullName evidence="1">Uncharacterized protein</fullName>
    </submittedName>
</protein>
<evidence type="ECO:0000313" key="1">
    <source>
        <dbReference type="EMBL" id="TFU21284.1"/>
    </source>
</evidence>
<dbReference type="AlphaFoldDB" id="A0A4Y9F1P5"/>
<dbReference type="RefSeq" id="WP_135013306.1">
    <property type="nucleotide sequence ID" value="NZ_JADGLK010000036.1"/>
</dbReference>
<accession>A0A4Y9F1P5</accession>